<evidence type="ECO:0000256" key="2">
    <source>
        <dbReference type="ARBA" id="ARBA00001947"/>
    </source>
</evidence>
<evidence type="ECO:0000256" key="6">
    <source>
        <dbReference type="ARBA" id="ARBA00022670"/>
    </source>
</evidence>
<dbReference type="GO" id="GO:0006508">
    <property type="term" value="P:proteolysis"/>
    <property type="evidence" value="ECO:0007669"/>
    <property type="project" value="UniProtKB-KW"/>
</dbReference>
<comment type="catalytic activity">
    <reaction evidence="1">
        <text>Digestion of native collagen in the triple helical region at Xaa-|-Gly bonds. With synthetic peptides, a preference is shown for Gly at P3 and P1', Pro and Ala at P2 and P2', and hydroxyproline, Ala or Arg at P3'.</text>
        <dbReference type="EC" id="3.4.24.3"/>
    </reaction>
</comment>
<keyword evidence="7" id="KW-0479">Metal-binding</keyword>
<dbReference type="GO" id="GO:0008270">
    <property type="term" value="F:zinc ion binding"/>
    <property type="evidence" value="ECO:0007669"/>
    <property type="project" value="InterPro"/>
</dbReference>
<comment type="subcellular location">
    <subcellularLocation>
        <location evidence="3">Secreted</location>
    </subcellularLocation>
</comment>
<keyword evidence="12" id="KW-0865">Zymogen</keyword>
<feature type="active site" evidence="13">
    <location>
        <position position="463"/>
    </location>
</feature>
<dbReference type="GO" id="GO:0004222">
    <property type="term" value="F:metalloendopeptidase activity"/>
    <property type="evidence" value="ECO:0007669"/>
    <property type="project" value="UniProtKB-EC"/>
</dbReference>
<dbReference type="PANTHER" id="PTHR13062:SF9">
    <property type="entry name" value="MICROBIAL COLLAGENASE"/>
    <property type="match status" value="1"/>
</dbReference>
<dbReference type="GO" id="GO:0005576">
    <property type="term" value="C:extracellular region"/>
    <property type="evidence" value="ECO:0007669"/>
    <property type="project" value="UniProtKB-SubCell"/>
</dbReference>
<accession>A0A5E4ZFK8</accession>
<protein>
    <recommendedName>
        <fullName evidence="4">microbial collagenase</fullName>
        <ecNumber evidence="4">3.4.24.3</ecNumber>
    </recommendedName>
</protein>
<evidence type="ECO:0000256" key="11">
    <source>
        <dbReference type="ARBA" id="ARBA00023049"/>
    </source>
</evidence>
<comment type="cofactor">
    <cofactor evidence="2">
        <name>Zn(2+)</name>
        <dbReference type="ChEBI" id="CHEBI:29105"/>
    </cofactor>
</comment>
<dbReference type="EMBL" id="CABPRZ010000048">
    <property type="protein sequence ID" value="VVE59638.1"/>
    <property type="molecule type" value="Genomic_DNA"/>
</dbReference>
<evidence type="ECO:0000256" key="7">
    <source>
        <dbReference type="ARBA" id="ARBA00022723"/>
    </source>
</evidence>
<evidence type="ECO:0000256" key="9">
    <source>
        <dbReference type="ARBA" id="ARBA00022801"/>
    </source>
</evidence>
<dbReference type="RefSeq" id="WP_150700279.1">
    <property type="nucleotide sequence ID" value="NZ_CABPRZ010000048.1"/>
</dbReference>
<keyword evidence="5" id="KW-0964">Secreted</keyword>
<evidence type="ECO:0000256" key="10">
    <source>
        <dbReference type="ARBA" id="ARBA00022833"/>
    </source>
</evidence>
<dbReference type="EC" id="3.4.24.3" evidence="4"/>
<name>A0A5E4ZFK8_9BURK</name>
<dbReference type="InterPro" id="IPR013661">
    <property type="entry name" value="Peptidase_M9_N_dom"/>
</dbReference>
<proteinExistence type="predicted"/>
<keyword evidence="9 15" id="KW-0378">Hydrolase</keyword>
<dbReference type="PRINTS" id="PR00931">
    <property type="entry name" value="MICOLLPTASE"/>
</dbReference>
<evidence type="ECO:0000256" key="1">
    <source>
        <dbReference type="ARBA" id="ARBA00000424"/>
    </source>
</evidence>
<keyword evidence="8" id="KW-0732">Signal</keyword>
<dbReference type="OrthoDB" id="9802683at2"/>
<feature type="domain" description="Peptidase M9 collagenase N-terminal" evidence="14">
    <location>
        <begin position="58"/>
        <end position="205"/>
    </location>
</feature>
<dbReference type="PANTHER" id="PTHR13062">
    <property type="entry name" value="COLLAGENASE"/>
    <property type="match status" value="1"/>
</dbReference>
<keyword evidence="11" id="KW-0482">Metalloprotease</keyword>
<evidence type="ECO:0000256" key="12">
    <source>
        <dbReference type="ARBA" id="ARBA00023145"/>
    </source>
</evidence>
<evidence type="ECO:0000256" key="8">
    <source>
        <dbReference type="ARBA" id="ARBA00022729"/>
    </source>
</evidence>
<dbReference type="Gene3D" id="3.40.30.160">
    <property type="entry name" value="Collagenase ColT, N-terminal domain"/>
    <property type="match status" value="1"/>
</dbReference>
<dbReference type="Proteomes" id="UP000414233">
    <property type="component" value="Unassembled WGS sequence"/>
</dbReference>
<evidence type="ECO:0000313" key="16">
    <source>
        <dbReference type="Proteomes" id="UP000414233"/>
    </source>
</evidence>
<evidence type="ECO:0000256" key="5">
    <source>
        <dbReference type="ARBA" id="ARBA00022525"/>
    </source>
</evidence>
<keyword evidence="6" id="KW-0645">Protease</keyword>
<dbReference type="Pfam" id="PF08453">
    <property type="entry name" value="Peptidase_M9_N"/>
    <property type="match status" value="1"/>
</dbReference>
<keyword evidence="10" id="KW-0862">Zinc</keyword>
<evidence type="ECO:0000259" key="14">
    <source>
        <dbReference type="Pfam" id="PF08453"/>
    </source>
</evidence>
<gene>
    <name evidence="15" type="ORF">PTE30175_05558</name>
</gene>
<evidence type="ECO:0000256" key="13">
    <source>
        <dbReference type="PIRSR" id="PIRSR602169-1"/>
    </source>
</evidence>
<evidence type="ECO:0000256" key="3">
    <source>
        <dbReference type="ARBA" id="ARBA00004613"/>
    </source>
</evidence>
<evidence type="ECO:0000256" key="4">
    <source>
        <dbReference type="ARBA" id="ARBA00012653"/>
    </source>
</evidence>
<evidence type="ECO:0000313" key="15">
    <source>
        <dbReference type="EMBL" id="VVE59638.1"/>
    </source>
</evidence>
<organism evidence="15 16">
    <name type="scientific">Pandoraea terrae</name>
    <dbReference type="NCBI Taxonomy" id="1537710"/>
    <lineage>
        <taxon>Bacteria</taxon>
        <taxon>Pseudomonadati</taxon>
        <taxon>Pseudomonadota</taxon>
        <taxon>Betaproteobacteria</taxon>
        <taxon>Burkholderiales</taxon>
        <taxon>Burkholderiaceae</taxon>
        <taxon>Pandoraea</taxon>
    </lineage>
</organism>
<keyword evidence="16" id="KW-1185">Reference proteome</keyword>
<dbReference type="AlphaFoldDB" id="A0A5E4ZFK8"/>
<dbReference type="InterPro" id="IPR002169">
    <property type="entry name" value="Peptidase_M9A/M9B"/>
</dbReference>
<reference evidence="15 16" key="1">
    <citation type="submission" date="2019-08" db="EMBL/GenBank/DDBJ databases">
        <authorList>
            <person name="Peeters C."/>
        </authorList>
    </citation>
    <scope>NUCLEOTIDE SEQUENCE [LARGE SCALE GENOMIC DNA]</scope>
    <source>
        <strain evidence="15 16">LMG 30175</strain>
    </source>
</reference>
<dbReference type="Pfam" id="PF01752">
    <property type="entry name" value="Peptidase_M9"/>
    <property type="match status" value="1"/>
</dbReference>
<sequence>MPRPPQSLPLSAAQIAFNLPLSEQDRAAFFPLDRSHRSHRRSKRGAGNRNCRDLSQMTEYEHLDLANFVANLPEYECHYGLFSLDGALANDVFSAENLHGVALRLIDEIYEYDASNLKLVNLLIYLRAAYYVFATKNLANPLPELKIWLRPYIKQGLAGDALFKENALAPSTAAELMKLITNMEDEAYYLGTLKQLVERYTASRNNPEGPRALLHRSAADGFTGLLTVFYYAHSRDSARQILQNDKSWPETLNRFVMKNRESLSGTSAAYQLADAARESYRFLQYPKQRGRVKRMVQRTLATTGMRGPDSDLWLSAAESVQHGDPAHCDDYGVCDYKEKVAAAILPSRHDCNAKIRIVAQNMTIAQMEKICTRAIEVKDLFHWMLDTGHKPVSADYNDSIELVLFDGYESYRKYAPVIHDIRTDNGGIYLEGDPAARGNQARIVAHEASWLRPRFKVWNLEHEFIHYLDGRYNMAGDFGASTAKPTVWWIEGVAEYLAKANDNKDAIGKVQSNMTYRLSEIFQTRYSSNDWKTRAYHWGYMATRFLFERHRRELESILSRFRAGDYDGYESYITYIGDRYEREFSEWVRNTDMTGKLAHSE</sequence>
<dbReference type="Gene3D" id="1.10.390.20">
    <property type="match status" value="1"/>
</dbReference>